<evidence type="ECO:0000313" key="4">
    <source>
        <dbReference type="Proteomes" id="UP000525078"/>
    </source>
</evidence>
<name>A0A7J6EVA6_CANSA</name>
<comment type="caution">
    <text evidence="2">The sequence shown here is derived from an EMBL/GenBank/DDBJ whole genome shotgun (WGS) entry which is preliminary data.</text>
</comment>
<organism evidence="2 4">
    <name type="scientific">Cannabis sativa</name>
    <name type="common">Hemp</name>
    <name type="synonym">Marijuana</name>
    <dbReference type="NCBI Taxonomy" id="3483"/>
    <lineage>
        <taxon>Eukaryota</taxon>
        <taxon>Viridiplantae</taxon>
        <taxon>Streptophyta</taxon>
        <taxon>Embryophyta</taxon>
        <taxon>Tracheophyta</taxon>
        <taxon>Spermatophyta</taxon>
        <taxon>Magnoliopsida</taxon>
        <taxon>eudicotyledons</taxon>
        <taxon>Gunneridae</taxon>
        <taxon>Pentapetalae</taxon>
        <taxon>rosids</taxon>
        <taxon>fabids</taxon>
        <taxon>Rosales</taxon>
        <taxon>Cannabaceae</taxon>
        <taxon>Cannabis</taxon>
    </lineage>
</organism>
<gene>
    <name evidence="2" type="ORF">F8388_008169</name>
    <name evidence="3" type="ORF">G4B88_016614</name>
</gene>
<feature type="compositionally biased region" description="Low complexity" evidence="1">
    <location>
        <begin position="88"/>
        <end position="97"/>
    </location>
</feature>
<accession>A0A7J6EVA6</accession>
<feature type="compositionally biased region" description="Acidic residues" evidence="1">
    <location>
        <begin position="98"/>
        <end position="112"/>
    </location>
</feature>
<dbReference type="EMBL" id="JAATIP010000185">
    <property type="protein sequence ID" value="KAF4362285.1"/>
    <property type="molecule type" value="Genomic_DNA"/>
</dbReference>
<dbReference type="PANTHER" id="PTHR35708:SF3">
    <property type="entry name" value="GB|AAD25831.1"/>
    <property type="match status" value="1"/>
</dbReference>
<proteinExistence type="predicted"/>
<evidence type="ECO:0000313" key="5">
    <source>
        <dbReference type="Proteomes" id="UP000583929"/>
    </source>
</evidence>
<evidence type="ECO:0000313" key="3">
    <source>
        <dbReference type="EMBL" id="KAF4391304.1"/>
    </source>
</evidence>
<dbReference type="Proteomes" id="UP000525078">
    <property type="component" value="Unassembled WGS sequence"/>
</dbReference>
<dbReference type="AlphaFoldDB" id="A0A7J6EVA6"/>
<dbReference type="PANTHER" id="PTHR35708">
    <property type="entry name" value="GB|AAD25831.1"/>
    <property type="match status" value="1"/>
</dbReference>
<dbReference type="Proteomes" id="UP000583929">
    <property type="component" value="Unassembled WGS sequence"/>
</dbReference>
<protein>
    <submittedName>
        <fullName evidence="2">Uncharacterized protein</fullName>
    </submittedName>
</protein>
<keyword evidence="5" id="KW-1185">Reference proteome</keyword>
<feature type="region of interest" description="Disordered" evidence="1">
    <location>
        <begin position="84"/>
        <end position="141"/>
    </location>
</feature>
<sequence>MTKKIMITLDENPSGISLEKEVITKTQVVEEFEKLKRYDFYEPSLESISENGQIHYEEESEGSSVDSEKSQSFELNWICTSSSSTNVEQDFSISDSSFSDEDDYGEEEDYDNLIEINLPERDSSDLKEVEENESKQKLESKQGLMDLLGDINEMNEEENLIEIDISMGSIKCTRFEIKA</sequence>
<feature type="compositionally biased region" description="Basic and acidic residues" evidence="1">
    <location>
        <begin position="118"/>
        <end position="140"/>
    </location>
</feature>
<reference evidence="4 5" key="1">
    <citation type="journal article" date="2020" name="bioRxiv">
        <title>Sequence and annotation of 42 cannabis genomes reveals extensive copy number variation in cannabinoid synthesis and pathogen resistance genes.</title>
        <authorList>
            <person name="Mckernan K.J."/>
            <person name="Helbert Y."/>
            <person name="Kane L.T."/>
            <person name="Ebling H."/>
            <person name="Zhang L."/>
            <person name="Liu B."/>
            <person name="Eaton Z."/>
            <person name="Mclaughlin S."/>
            <person name="Kingan S."/>
            <person name="Baybayan P."/>
            <person name="Concepcion G."/>
            <person name="Jordan M."/>
            <person name="Riva A."/>
            <person name="Barbazuk W."/>
            <person name="Harkins T."/>
        </authorList>
    </citation>
    <scope>NUCLEOTIDE SEQUENCE [LARGE SCALE GENOMIC DNA]</scope>
    <source>
        <strain evidence="4 5">cv. Jamaican Lion 4</strain>
        <strain evidence="3">Father</strain>
        <strain evidence="2">Mother</strain>
        <tissue evidence="2">Leaf</tissue>
    </source>
</reference>
<evidence type="ECO:0000256" key="1">
    <source>
        <dbReference type="SAM" id="MobiDB-lite"/>
    </source>
</evidence>
<evidence type="ECO:0000313" key="2">
    <source>
        <dbReference type="EMBL" id="KAF4362285.1"/>
    </source>
</evidence>
<dbReference type="EMBL" id="JAATIQ010000060">
    <property type="protein sequence ID" value="KAF4391304.1"/>
    <property type="molecule type" value="Genomic_DNA"/>
</dbReference>
<feature type="region of interest" description="Disordered" evidence="1">
    <location>
        <begin position="47"/>
        <end position="68"/>
    </location>
</feature>